<dbReference type="Gene3D" id="3.40.50.2300">
    <property type="match status" value="1"/>
</dbReference>
<evidence type="ECO:0000313" key="3">
    <source>
        <dbReference type="Proteomes" id="UP000011758"/>
    </source>
</evidence>
<proteinExistence type="predicted"/>
<dbReference type="AlphaFoldDB" id="M2NHA9"/>
<dbReference type="InterPro" id="IPR036095">
    <property type="entry name" value="PTS_EIIB-like_sf"/>
</dbReference>
<sequence>MSNLITLDMRKKLKNNNKNWFITTQVIDEFTDDEQTTIILIDPQIKYELNSIKNKVANKIRLFVHRIEIFLLHLMVKK</sequence>
<dbReference type="BioCyc" id="ECAT999415-HMP:GTTI-54-MONOMER"/>
<dbReference type="SUPFAM" id="SSF52794">
    <property type="entry name" value="PTS system IIB component-like"/>
    <property type="match status" value="1"/>
</dbReference>
<accession>M2NHA9</accession>
<organism evidence="2 3">
    <name type="scientific">Eggerthia catenaformis OT 569 = DSM 20559</name>
    <dbReference type="NCBI Taxonomy" id="999415"/>
    <lineage>
        <taxon>Bacteria</taxon>
        <taxon>Bacillati</taxon>
        <taxon>Bacillota</taxon>
        <taxon>Erysipelotrichia</taxon>
        <taxon>Erysipelotrichales</taxon>
        <taxon>Coprobacillaceae</taxon>
        <taxon>Eggerthia</taxon>
    </lineage>
</organism>
<keyword evidence="3" id="KW-1185">Reference proteome</keyword>
<reference evidence="2 3" key="1">
    <citation type="submission" date="2013-02" db="EMBL/GenBank/DDBJ databases">
        <title>The Genome Sequence of Lactobacillus catenaformis F0143.</title>
        <authorList>
            <consortium name="The Broad Institute Genome Sequencing Platform"/>
            <person name="Earl A."/>
            <person name="Ward D."/>
            <person name="Feldgarden M."/>
            <person name="Gevers D."/>
            <person name="Izard J."/>
            <person name="Blanton J.M."/>
            <person name="Mathney J."/>
            <person name="Dewhirst F.E."/>
            <person name="Young S.K."/>
            <person name="Zeng Q."/>
            <person name="Gargeya S."/>
            <person name="Fitzgerald M."/>
            <person name="Haas B."/>
            <person name="Abouelleil A."/>
            <person name="Alvarado L."/>
            <person name="Arachchi H.M."/>
            <person name="Berlin A."/>
            <person name="Chapman S.B."/>
            <person name="Gearin G."/>
            <person name="Goldberg J."/>
            <person name="Griggs A."/>
            <person name="Gujja S."/>
            <person name="Hansen M."/>
            <person name="Heiman D."/>
            <person name="Howarth C."/>
            <person name="Larimer J."/>
            <person name="Lui A."/>
            <person name="MacDonald P.J.P."/>
            <person name="McCowen C."/>
            <person name="Montmayeur A."/>
            <person name="Murphy C."/>
            <person name="Neiman D."/>
            <person name="Pearson M."/>
            <person name="Priest M."/>
            <person name="Roberts A."/>
            <person name="Saif S."/>
            <person name="Shea T."/>
            <person name="Sisk P."/>
            <person name="Stolte C."/>
            <person name="Sykes S."/>
            <person name="Wortman J."/>
            <person name="Nusbaum C."/>
            <person name="Birren B."/>
        </authorList>
    </citation>
    <scope>NUCLEOTIDE SEQUENCE [LARGE SCALE GENOMIC DNA]</scope>
    <source>
        <strain evidence="2 3">OT 569</strain>
    </source>
</reference>
<evidence type="ECO:0000313" key="2">
    <source>
        <dbReference type="EMBL" id="EMD17613.1"/>
    </source>
</evidence>
<keyword evidence="1" id="KW-0808">Transferase</keyword>
<dbReference type="EMBL" id="AGEJ01000001">
    <property type="protein sequence ID" value="EMD17613.1"/>
    <property type="molecule type" value="Genomic_DNA"/>
</dbReference>
<comment type="caution">
    <text evidence="2">The sequence shown here is derived from an EMBL/GenBank/DDBJ whole genome shotgun (WGS) entry which is preliminary data.</text>
</comment>
<name>M2NHA9_9FIRM</name>
<dbReference type="Proteomes" id="UP000011758">
    <property type="component" value="Unassembled WGS sequence"/>
</dbReference>
<dbReference type="GO" id="GO:0009401">
    <property type="term" value="P:phosphoenolpyruvate-dependent sugar phosphotransferase system"/>
    <property type="evidence" value="ECO:0007669"/>
    <property type="project" value="InterPro"/>
</dbReference>
<dbReference type="RefSeq" id="WP_004801056.1">
    <property type="nucleotide sequence ID" value="NZ_KB446646.1"/>
</dbReference>
<dbReference type="STRING" id="999415.HMPREF9943_00045"/>
<dbReference type="GO" id="GO:0008982">
    <property type="term" value="F:protein-N(PI)-phosphohistidine-sugar phosphotransferase activity"/>
    <property type="evidence" value="ECO:0007669"/>
    <property type="project" value="InterPro"/>
</dbReference>
<evidence type="ECO:0000256" key="1">
    <source>
        <dbReference type="ARBA" id="ARBA00022679"/>
    </source>
</evidence>
<protein>
    <submittedName>
        <fullName evidence="2">Uncharacterized protein</fullName>
    </submittedName>
</protein>
<gene>
    <name evidence="2" type="ORF">HMPREF9943_00045</name>
</gene>